<evidence type="ECO:0000313" key="2">
    <source>
        <dbReference type="Proteomes" id="UP000253529"/>
    </source>
</evidence>
<gene>
    <name evidence="1" type="ORF">DFR50_11256</name>
</gene>
<dbReference type="AlphaFoldDB" id="A0A366FEN8"/>
<reference evidence="1 2" key="1">
    <citation type="submission" date="2018-06" db="EMBL/GenBank/DDBJ databases">
        <title>Genomic Encyclopedia of Type Strains, Phase IV (KMG-IV): sequencing the most valuable type-strain genomes for metagenomic binning, comparative biology and taxonomic classification.</title>
        <authorList>
            <person name="Goeker M."/>
        </authorList>
    </citation>
    <scope>NUCLEOTIDE SEQUENCE [LARGE SCALE GENOMIC DNA]</scope>
    <source>
        <strain evidence="1 2">DSM 24875</strain>
    </source>
</reference>
<organism evidence="1 2">
    <name type="scientific">Roseiarcus fermentans</name>
    <dbReference type="NCBI Taxonomy" id="1473586"/>
    <lineage>
        <taxon>Bacteria</taxon>
        <taxon>Pseudomonadati</taxon>
        <taxon>Pseudomonadota</taxon>
        <taxon>Alphaproteobacteria</taxon>
        <taxon>Hyphomicrobiales</taxon>
        <taxon>Roseiarcaceae</taxon>
        <taxon>Roseiarcus</taxon>
    </lineage>
</organism>
<dbReference type="Proteomes" id="UP000253529">
    <property type="component" value="Unassembled WGS sequence"/>
</dbReference>
<protein>
    <submittedName>
        <fullName evidence="1">Uncharacterized protein</fullName>
    </submittedName>
</protein>
<dbReference type="RefSeq" id="WP_113889505.1">
    <property type="nucleotide sequence ID" value="NZ_QNRK01000012.1"/>
</dbReference>
<accession>A0A366FEN8</accession>
<dbReference type="EMBL" id="QNRK01000012">
    <property type="protein sequence ID" value="RBP13087.1"/>
    <property type="molecule type" value="Genomic_DNA"/>
</dbReference>
<comment type="caution">
    <text evidence="1">The sequence shown here is derived from an EMBL/GenBank/DDBJ whole genome shotgun (WGS) entry which is preliminary data.</text>
</comment>
<sequence>MFHFAKLRLARRADPPKDAWRRLAEQVALDRASRRSESRARIALTLTQDAELRWTLADTGVIHLHGRDGRGRHVPAVWRAPEDFDRDRVRALFRRLASGALVELEGLWRTRDVRGTPLIDFVAQYITLDADPPVP</sequence>
<proteinExistence type="predicted"/>
<keyword evidence="2" id="KW-1185">Reference proteome</keyword>
<name>A0A366FEN8_9HYPH</name>
<evidence type="ECO:0000313" key="1">
    <source>
        <dbReference type="EMBL" id="RBP13087.1"/>
    </source>
</evidence>